<evidence type="ECO:0000256" key="3">
    <source>
        <dbReference type="ARBA" id="ARBA00012601"/>
    </source>
</evidence>
<reference evidence="10" key="1">
    <citation type="submission" date="2019-03" db="EMBL/GenBank/DDBJ databases">
        <authorList>
            <person name="Mank J."/>
            <person name="Almeida P."/>
        </authorList>
    </citation>
    <scope>NUCLEOTIDE SEQUENCE</scope>
    <source>
        <strain evidence="10">78183</strain>
    </source>
</reference>
<dbReference type="Gene3D" id="1.50.10.10">
    <property type="match status" value="1"/>
</dbReference>
<keyword evidence="7" id="KW-0326">Glycosidase</keyword>
<dbReference type="EMBL" id="CAADRP010001112">
    <property type="protein sequence ID" value="VFU35881.1"/>
    <property type="molecule type" value="Genomic_DNA"/>
</dbReference>
<accession>A0A6N2L7Z8</accession>
<dbReference type="InterPro" id="IPR012341">
    <property type="entry name" value="6hp_glycosidase-like_sf"/>
</dbReference>
<dbReference type="EC" id="3.2.1.4" evidence="3"/>
<comment type="catalytic activity">
    <reaction evidence="1">
        <text>Endohydrolysis of (1-&gt;4)-beta-D-glucosidic linkages in cellulose, lichenin and cereal beta-D-glucans.</text>
        <dbReference type="EC" id="3.2.1.4"/>
    </reaction>
</comment>
<evidence type="ECO:0000256" key="8">
    <source>
        <dbReference type="ARBA" id="ARBA00023326"/>
    </source>
</evidence>
<dbReference type="GO" id="GO:0030245">
    <property type="term" value="P:cellulose catabolic process"/>
    <property type="evidence" value="ECO:0007669"/>
    <property type="project" value="UniProtKB-KW"/>
</dbReference>
<keyword evidence="5" id="KW-0136">Cellulose degradation</keyword>
<organism evidence="10">
    <name type="scientific">Salix viminalis</name>
    <name type="common">Common osier</name>
    <name type="synonym">Basket willow</name>
    <dbReference type="NCBI Taxonomy" id="40686"/>
    <lineage>
        <taxon>Eukaryota</taxon>
        <taxon>Viridiplantae</taxon>
        <taxon>Streptophyta</taxon>
        <taxon>Embryophyta</taxon>
        <taxon>Tracheophyta</taxon>
        <taxon>Spermatophyta</taxon>
        <taxon>Magnoliopsida</taxon>
        <taxon>eudicotyledons</taxon>
        <taxon>Gunneridae</taxon>
        <taxon>Pentapetalae</taxon>
        <taxon>rosids</taxon>
        <taxon>fabids</taxon>
        <taxon>Malpighiales</taxon>
        <taxon>Salicaceae</taxon>
        <taxon>Saliceae</taxon>
        <taxon>Salix</taxon>
    </lineage>
</organism>
<proteinExistence type="inferred from homology"/>
<dbReference type="PANTHER" id="PTHR22298">
    <property type="entry name" value="ENDO-1,4-BETA-GLUCANASE"/>
    <property type="match status" value="1"/>
</dbReference>
<evidence type="ECO:0000256" key="1">
    <source>
        <dbReference type="ARBA" id="ARBA00000966"/>
    </source>
</evidence>
<sequence length="91" mass="10038">MSSSASPWHLQATMLSWSVIEFGDSMPPDELRNSLVAVRWATDYLLKTVSQPDRIFVQVGDPNGDHNLLGKTGRHGYSQDCLCRGCTQSGI</sequence>
<comment type="similarity">
    <text evidence="2">Belongs to the glycosyl hydrolase 9 (cellulase E) family.</text>
</comment>
<keyword evidence="4" id="KW-0378">Hydrolase</keyword>
<dbReference type="GO" id="GO:0008810">
    <property type="term" value="F:cellulase activity"/>
    <property type="evidence" value="ECO:0007669"/>
    <property type="project" value="UniProtKB-EC"/>
</dbReference>
<evidence type="ECO:0000256" key="4">
    <source>
        <dbReference type="ARBA" id="ARBA00022801"/>
    </source>
</evidence>
<evidence type="ECO:0000256" key="7">
    <source>
        <dbReference type="ARBA" id="ARBA00023295"/>
    </source>
</evidence>
<dbReference type="Pfam" id="PF00759">
    <property type="entry name" value="Glyco_hydro_9"/>
    <property type="match status" value="1"/>
</dbReference>
<name>A0A6N2L7Z8_SALVM</name>
<gene>
    <name evidence="10" type="ORF">SVIM_LOCUS178996</name>
</gene>
<evidence type="ECO:0000256" key="2">
    <source>
        <dbReference type="ARBA" id="ARBA00007072"/>
    </source>
</evidence>
<evidence type="ECO:0000256" key="6">
    <source>
        <dbReference type="ARBA" id="ARBA00023277"/>
    </source>
</evidence>
<dbReference type="InterPro" id="IPR001701">
    <property type="entry name" value="Glyco_hydro_9"/>
</dbReference>
<protein>
    <recommendedName>
        <fullName evidence="3">cellulase</fullName>
        <ecNumber evidence="3">3.2.1.4</ecNumber>
    </recommendedName>
</protein>
<feature type="domain" description="Glycoside hydrolase family 9" evidence="9">
    <location>
        <begin position="10"/>
        <end position="68"/>
    </location>
</feature>
<evidence type="ECO:0000256" key="5">
    <source>
        <dbReference type="ARBA" id="ARBA00023001"/>
    </source>
</evidence>
<dbReference type="InterPro" id="IPR008928">
    <property type="entry name" value="6-hairpin_glycosidase_sf"/>
</dbReference>
<evidence type="ECO:0000259" key="9">
    <source>
        <dbReference type="Pfam" id="PF00759"/>
    </source>
</evidence>
<dbReference type="AlphaFoldDB" id="A0A6N2L7Z8"/>
<keyword evidence="6" id="KW-0119">Carbohydrate metabolism</keyword>
<keyword evidence="8" id="KW-0624">Polysaccharide degradation</keyword>
<dbReference type="SUPFAM" id="SSF48208">
    <property type="entry name" value="Six-hairpin glycosidases"/>
    <property type="match status" value="1"/>
</dbReference>
<evidence type="ECO:0000313" key="10">
    <source>
        <dbReference type="EMBL" id="VFU35881.1"/>
    </source>
</evidence>